<feature type="region of interest" description="Disordered" evidence="1">
    <location>
        <begin position="560"/>
        <end position="594"/>
    </location>
</feature>
<feature type="compositionally biased region" description="Polar residues" evidence="1">
    <location>
        <begin position="560"/>
        <end position="581"/>
    </location>
</feature>
<dbReference type="EMBL" id="AZHC01000009">
    <property type="protein sequence ID" value="OAA45027.1"/>
    <property type="molecule type" value="Genomic_DNA"/>
</dbReference>
<feature type="compositionally biased region" description="Polar residues" evidence="1">
    <location>
        <begin position="458"/>
        <end position="474"/>
    </location>
</feature>
<keyword evidence="3" id="KW-0067">ATP-binding</keyword>
<gene>
    <name evidence="3" type="ORF">NOR_03781</name>
</gene>
<reference evidence="3 4" key="1">
    <citation type="journal article" date="2016" name="Genome Biol. Evol.">
        <title>Divergent and convergent evolution of fungal pathogenicity.</title>
        <authorList>
            <person name="Shang Y."/>
            <person name="Xiao G."/>
            <person name="Zheng P."/>
            <person name="Cen K."/>
            <person name="Zhan S."/>
            <person name="Wang C."/>
        </authorList>
    </citation>
    <scope>NUCLEOTIDE SEQUENCE [LARGE SCALE GENOMIC DNA]</scope>
    <source>
        <strain evidence="3 4">RCEF 4871</strain>
    </source>
</reference>
<dbReference type="GO" id="GO:0005634">
    <property type="term" value="C:nucleus"/>
    <property type="evidence" value="ECO:0007669"/>
    <property type="project" value="TreeGrafter"/>
</dbReference>
<feature type="region of interest" description="Disordered" evidence="1">
    <location>
        <begin position="1"/>
        <end position="28"/>
    </location>
</feature>
<keyword evidence="4" id="KW-1185">Reference proteome</keyword>
<dbReference type="PANTHER" id="PTHR24030">
    <property type="entry name" value="PROTEIN CMSS1"/>
    <property type="match status" value="1"/>
</dbReference>
<evidence type="ECO:0000313" key="4">
    <source>
        <dbReference type="Proteomes" id="UP000243498"/>
    </source>
</evidence>
<evidence type="ECO:0000313" key="3">
    <source>
        <dbReference type="EMBL" id="OAA45027.1"/>
    </source>
</evidence>
<keyword evidence="3" id="KW-0547">Nucleotide-binding</keyword>
<dbReference type="Pfam" id="PF14617">
    <property type="entry name" value="CMS1"/>
    <property type="match status" value="1"/>
</dbReference>
<protein>
    <submittedName>
        <fullName evidence="3">DNA/RNA helicase, DEAD/DEAH box type</fullName>
    </submittedName>
</protein>
<keyword evidence="2" id="KW-0812">Transmembrane</keyword>
<keyword evidence="3" id="KW-0347">Helicase</keyword>
<dbReference type="InterPro" id="IPR032704">
    <property type="entry name" value="Cms1"/>
</dbReference>
<dbReference type="OrthoDB" id="1929311at2759"/>
<keyword evidence="2" id="KW-1133">Transmembrane helix</keyword>
<dbReference type="STRING" id="1081105.A0A167FBB1"/>
<evidence type="ECO:0000256" key="1">
    <source>
        <dbReference type="SAM" id="MobiDB-lite"/>
    </source>
</evidence>
<dbReference type="Gene3D" id="3.40.50.300">
    <property type="entry name" value="P-loop containing nucleotide triphosphate hydrolases"/>
    <property type="match status" value="1"/>
</dbReference>
<dbReference type="GO" id="GO:0030686">
    <property type="term" value="C:90S preribosome"/>
    <property type="evidence" value="ECO:0007669"/>
    <property type="project" value="TreeGrafter"/>
</dbReference>
<name>A0A167FBB1_METRR</name>
<dbReference type="AlphaFoldDB" id="A0A167FBB1"/>
<organism evidence="3 4">
    <name type="scientific">Metarhizium rileyi (strain RCEF 4871)</name>
    <name type="common">Nomuraea rileyi</name>
    <dbReference type="NCBI Taxonomy" id="1649241"/>
    <lineage>
        <taxon>Eukaryota</taxon>
        <taxon>Fungi</taxon>
        <taxon>Dikarya</taxon>
        <taxon>Ascomycota</taxon>
        <taxon>Pezizomycotina</taxon>
        <taxon>Sordariomycetes</taxon>
        <taxon>Hypocreomycetidae</taxon>
        <taxon>Hypocreales</taxon>
        <taxon>Clavicipitaceae</taxon>
        <taxon>Metarhizium</taxon>
    </lineage>
</organism>
<dbReference type="PANTHER" id="PTHR24030:SF0">
    <property type="entry name" value="PROTEIN CMSS1"/>
    <property type="match status" value="1"/>
</dbReference>
<dbReference type="GO" id="GO:0004386">
    <property type="term" value="F:helicase activity"/>
    <property type="evidence" value="ECO:0007669"/>
    <property type="project" value="UniProtKB-KW"/>
</dbReference>
<sequence length="632" mass="67910">MSNSKKRAAEPASEAKKKKRKTKFSQDDEALNMELGLNTLFNRMDNQLLADHLAQKLSRFGGDLSSVELSDLTVSANSIQDTSSWQETRTLDNLPSFLEKYSEGEESLKKTPKKKGSPHTLIVAAAGLRAADIVRAVRKYSSKENTVAKLFAKHMKVDEQITFLKNRKTGISVGTPARLMELIDHGALSLDNLQRLVVDASHVDQKKRGAHFQCLINLCSPESYGRALEYSVSACCDSGVNLIPLHPIEIRQPLQHRRSQQPAAPEKKHIVDASTAFDQGFDLARNFAVALTCNTGQDGVVTVSLGSPVPSMSSASLAVNEDLFSVNGFITTILSNEPAATSWNLKSEFGTRHGSKSRWHHNHVLHRQQSRIKLVIPDLRSYSMLCIFQKRDIDTSSNTFTTASTFDGTFAATPAAYTFASPSLPPAYIPPLADYGYGTPPPAYGFSSQGIGGGENRPSGNSYTTSSVAQQSSFGAGRQDVSPAAYSTSRETPARMAHAAPAHATNTGLDETKPQIGSPAVEVTIVSSVSGEGLQTTVMTINQVEATSFAIPSVLALDSPVSNRQNSTGVEKGSVSSNEKPASNDEFDNTGGNGFETPMPAMLVGGSMTIDPSIYVLISTLCLAVGFSICIL</sequence>
<keyword evidence="2" id="KW-0472">Membrane</keyword>
<proteinExistence type="predicted"/>
<dbReference type="Proteomes" id="UP000243498">
    <property type="component" value="Unassembled WGS sequence"/>
</dbReference>
<dbReference type="InterPro" id="IPR027417">
    <property type="entry name" value="P-loop_NTPase"/>
</dbReference>
<feature type="region of interest" description="Disordered" evidence="1">
    <location>
        <begin position="446"/>
        <end position="490"/>
    </location>
</feature>
<feature type="transmembrane region" description="Helical" evidence="2">
    <location>
        <begin position="613"/>
        <end position="631"/>
    </location>
</feature>
<dbReference type="SUPFAM" id="SSF52540">
    <property type="entry name" value="P-loop containing nucleoside triphosphate hydrolases"/>
    <property type="match status" value="1"/>
</dbReference>
<keyword evidence="3" id="KW-0378">Hydrolase</keyword>
<accession>A0A167FBB1</accession>
<evidence type="ECO:0000256" key="2">
    <source>
        <dbReference type="SAM" id="Phobius"/>
    </source>
</evidence>
<comment type="caution">
    <text evidence="3">The sequence shown here is derived from an EMBL/GenBank/DDBJ whole genome shotgun (WGS) entry which is preliminary data.</text>
</comment>